<organism evidence="1 2">
    <name type="scientific">Pelobates cultripes</name>
    <name type="common">Western spadefoot toad</name>
    <dbReference type="NCBI Taxonomy" id="61616"/>
    <lineage>
        <taxon>Eukaryota</taxon>
        <taxon>Metazoa</taxon>
        <taxon>Chordata</taxon>
        <taxon>Craniata</taxon>
        <taxon>Vertebrata</taxon>
        <taxon>Euteleostomi</taxon>
        <taxon>Amphibia</taxon>
        <taxon>Batrachia</taxon>
        <taxon>Anura</taxon>
        <taxon>Pelobatoidea</taxon>
        <taxon>Pelobatidae</taxon>
        <taxon>Pelobates</taxon>
    </lineage>
</organism>
<keyword evidence="2" id="KW-1185">Reference proteome</keyword>
<reference evidence="1" key="1">
    <citation type="submission" date="2022-03" db="EMBL/GenBank/DDBJ databases">
        <authorList>
            <person name="Alioto T."/>
            <person name="Alioto T."/>
            <person name="Gomez Garrido J."/>
        </authorList>
    </citation>
    <scope>NUCLEOTIDE SEQUENCE</scope>
</reference>
<evidence type="ECO:0000313" key="2">
    <source>
        <dbReference type="Proteomes" id="UP001295444"/>
    </source>
</evidence>
<evidence type="ECO:0000313" key="1">
    <source>
        <dbReference type="EMBL" id="CAH2318952.1"/>
    </source>
</evidence>
<proteinExistence type="predicted"/>
<name>A0AAD1T7B2_PELCU</name>
<gene>
    <name evidence="1" type="ORF">PECUL_23A017167</name>
</gene>
<protein>
    <submittedName>
        <fullName evidence="1">Uncharacterized protein</fullName>
    </submittedName>
</protein>
<dbReference type="Proteomes" id="UP001295444">
    <property type="component" value="Chromosome 10"/>
</dbReference>
<dbReference type="EMBL" id="OW240921">
    <property type="protein sequence ID" value="CAH2318952.1"/>
    <property type="molecule type" value="Genomic_DNA"/>
</dbReference>
<sequence>MLEVRHRCRNLGLRGIHEVVENMRLYMWVHSMVTSMGIKHNLDAPMITSMFRVRKLAAEPSKVPRDVIAVTSDVSA</sequence>
<dbReference type="AlphaFoldDB" id="A0AAD1T7B2"/>
<accession>A0AAD1T7B2</accession>